<dbReference type="InterPro" id="IPR001969">
    <property type="entry name" value="Aspartic_peptidase_AS"/>
</dbReference>
<keyword evidence="2" id="KW-0732">Signal</keyword>
<evidence type="ECO:0000259" key="3">
    <source>
        <dbReference type="PROSITE" id="PS50175"/>
    </source>
</evidence>
<dbReference type="PROSITE" id="PS00141">
    <property type="entry name" value="ASP_PROTEASE"/>
    <property type="match status" value="1"/>
</dbReference>
<sequence>MCRWFAALAVLGAASLCSAQTVSMSGRLGDKALLMIDGSPRTVAVGTTVQGVKLVSISADGAMVELGGKRHTVPMGGTPVSLGAGGGGSDGGTRVVLTAGSGGHFMTTGAINGKAVEFMVDTGATTVALSAADAERIGLKYKDGQRGMASTAGGMVPVYRVNLTSVRVGEVTVYGVDATVVQAQMPFVLLGNSFLGRFQMTRVNDMLTLEKRP</sequence>
<dbReference type="EMBL" id="CP136336">
    <property type="protein sequence ID" value="WOB10996.1"/>
    <property type="molecule type" value="Genomic_DNA"/>
</dbReference>
<dbReference type="PROSITE" id="PS50175">
    <property type="entry name" value="ASP_PROT_RETROV"/>
    <property type="match status" value="1"/>
</dbReference>
<keyword evidence="1 4" id="KW-0378">Hydrolase</keyword>
<evidence type="ECO:0000256" key="2">
    <source>
        <dbReference type="SAM" id="SignalP"/>
    </source>
</evidence>
<protein>
    <submittedName>
        <fullName evidence="4">TIGR02281 family clan AA aspartic protease</fullName>
        <ecNumber evidence="4">3.4.23.-</ecNumber>
    </submittedName>
</protein>
<dbReference type="InterPro" id="IPR034122">
    <property type="entry name" value="Retropepsin-like_bacterial"/>
</dbReference>
<evidence type="ECO:0000256" key="1">
    <source>
        <dbReference type="ARBA" id="ARBA00022801"/>
    </source>
</evidence>
<organism evidence="4 5">
    <name type="scientific">Piscinibacter gummiphilus</name>
    <dbReference type="NCBI Taxonomy" id="946333"/>
    <lineage>
        <taxon>Bacteria</taxon>
        <taxon>Pseudomonadati</taxon>
        <taxon>Pseudomonadota</taxon>
        <taxon>Betaproteobacteria</taxon>
        <taxon>Burkholderiales</taxon>
        <taxon>Sphaerotilaceae</taxon>
        <taxon>Piscinibacter</taxon>
    </lineage>
</organism>
<dbReference type="Gene3D" id="2.40.70.10">
    <property type="entry name" value="Acid Proteases"/>
    <property type="match status" value="1"/>
</dbReference>
<keyword evidence="4" id="KW-0645">Protease</keyword>
<dbReference type="Pfam" id="PF13975">
    <property type="entry name" value="gag-asp_proteas"/>
    <property type="match status" value="1"/>
</dbReference>
<keyword evidence="5" id="KW-1185">Reference proteome</keyword>
<dbReference type="InterPro" id="IPR021109">
    <property type="entry name" value="Peptidase_aspartic_dom_sf"/>
</dbReference>
<dbReference type="EC" id="3.4.23.-" evidence="4"/>
<proteinExistence type="predicted"/>
<dbReference type="InterPro" id="IPR011969">
    <property type="entry name" value="Clan_AA_Asp_peptidase_C"/>
</dbReference>
<feature type="domain" description="Peptidase A2" evidence="3">
    <location>
        <begin position="116"/>
        <end position="194"/>
    </location>
</feature>
<accession>A0ABZ0D1B1</accession>
<reference evidence="4 5" key="1">
    <citation type="submission" date="2023-10" db="EMBL/GenBank/DDBJ databases">
        <title>Bacteria for the degradation of biodegradable plastic PBAT(Polybutylene adipate terephthalate).</title>
        <authorList>
            <person name="Weon H.-Y."/>
            <person name="Yeon J."/>
        </authorList>
    </citation>
    <scope>NUCLEOTIDE SEQUENCE [LARGE SCALE GENOMIC DNA]</scope>
    <source>
        <strain evidence="4 5">SBD 7-3</strain>
    </source>
</reference>
<dbReference type="InterPro" id="IPR001995">
    <property type="entry name" value="Peptidase_A2_cat"/>
</dbReference>
<dbReference type="RefSeq" id="WP_316704023.1">
    <property type="nucleotide sequence ID" value="NZ_CP136336.1"/>
</dbReference>
<dbReference type="GO" id="GO:0006508">
    <property type="term" value="P:proteolysis"/>
    <property type="evidence" value="ECO:0007669"/>
    <property type="project" value="UniProtKB-KW"/>
</dbReference>
<feature type="chain" id="PRO_5047510464" evidence="2">
    <location>
        <begin position="20"/>
        <end position="213"/>
    </location>
</feature>
<dbReference type="CDD" id="cd05483">
    <property type="entry name" value="retropepsin_like_bacteria"/>
    <property type="match status" value="1"/>
</dbReference>
<dbReference type="SUPFAM" id="SSF50630">
    <property type="entry name" value="Acid proteases"/>
    <property type="match status" value="1"/>
</dbReference>
<dbReference type="GO" id="GO:0008233">
    <property type="term" value="F:peptidase activity"/>
    <property type="evidence" value="ECO:0007669"/>
    <property type="project" value="UniProtKB-KW"/>
</dbReference>
<dbReference type="NCBIfam" id="TIGR02281">
    <property type="entry name" value="clan_AA_DTGA"/>
    <property type="match status" value="1"/>
</dbReference>
<evidence type="ECO:0000313" key="4">
    <source>
        <dbReference type="EMBL" id="WOB10996.1"/>
    </source>
</evidence>
<dbReference type="Proteomes" id="UP001303946">
    <property type="component" value="Chromosome"/>
</dbReference>
<gene>
    <name evidence="4" type="ORF">RXV79_07940</name>
</gene>
<evidence type="ECO:0000313" key="5">
    <source>
        <dbReference type="Proteomes" id="UP001303946"/>
    </source>
</evidence>
<feature type="signal peptide" evidence="2">
    <location>
        <begin position="1"/>
        <end position="19"/>
    </location>
</feature>
<name>A0ABZ0D1B1_9BURK</name>